<dbReference type="EMBL" id="FWWU01000007">
    <property type="protein sequence ID" value="SMB84223.1"/>
    <property type="molecule type" value="Genomic_DNA"/>
</dbReference>
<dbReference type="InterPro" id="IPR036249">
    <property type="entry name" value="Thioredoxin-like_sf"/>
</dbReference>
<dbReference type="AlphaFoldDB" id="A0A1W1UT44"/>
<feature type="domain" description="Glutaredoxin" evidence="2">
    <location>
        <begin position="6"/>
        <end position="53"/>
    </location>
</feature>
<dbReference type="PROSITE" id="PS51354">
    <property type="entry name" value="GLUTAREDOXIN_2"/>
    <property type="match status" value="1"/>
</dbReference>
<gene>
    <name evidence="3" type="ORF">SAMN00790413_05039</name>
</gene>
<reference evidence="3 4" key="1">
    <citation type="submission" date="2017-04" db="EMBL/GenBank/DDBJ databases">
        <authorList>
            <person name="Afonso C.L."/>
            <person name="Miller P.J."/>
            <person name="Scott M.A."/>
            <person name="Spackman E."/>
            <person name="Goraichik I."/>
            <person name="Dimitrov K.M."/>
            <person name="Suarez D.L."/>
            <person name="Swayne D.E."/>
        </authorList>
    </citation>
    <scope>NUCLEOTIDE SEQUENCE [LARGE SCALE GENOMIC DNA]</scope>
    <source>
        <strain evidence="3 4">KR-140</strain>
    </source>
</reference>
<evidence type="ECO:0000313" key="3">
    <source>
        <dbReference type="EMBL" id="SMB84223.1"/>
    </source>
</evidence>
<evidence type="ECO:0000313" key="4">
    <source>
        <dbReference type="Proteomes" id="UP000192582"/>
    </source>
</evidence>
<keyword evidence="4" id="KW-1185">Reference proteome</keyword>
<feature type="region of interest" description="Disordered" evidence="1">
    <location>
        <begin position="75"/>
        <end position="112"/>
    </location>
</feature>
<evidence type="ECO:0000259" key="2">
    <source>
        <dbReference type="Pfam" id="PF00462"/>
    </source>
</evidence>
<proteinExistence type="predicted"/>
<dbReference type="InterPro" id="IPR002109">
    <property type="entry name" value="Glutaredoxin"/>
</dbReference>
<protein>
    <submittedName>
        <fullName evidence="3">Glutaredoxin and related proteins</fullName>
    </submittedName>
</protein>
<dbReference type="STRING" id="695939.SAMN00790413_05039"/>
<dbReference type="Gene3D" id="3.40.30.10">
    <property type="entry name" value="Glutaredoxin"/>
    <property type="match status" value="1"/>
</dbReference>
<dbReference type="RefSeq" id="WP_084046728.1">
    <property type="nucleotide sequence ID" value="NZ_FWWU01000007.1"/>
</dbReference>
<dbReference type="SUPFAM" id="SSF52833">
    <property type="entry name" value="Thioredoxin-like"/>
    <property type="match status" value="1"/>
</dbReference>
<accession>A0A1W1UT44</accession>
<dbReference type="Pfam" id="PF00462">
    <property type="entry name" value="Glutaredoxin"/>
    <property type="match status" value="1"/>
</dbReference>
<sequence length="112" mass="12533">MWVCPFTLPTCPDCHALRLWFARRGLSFEERDPADLEIVQEAKAWYGVRVVPTAPMPTGFVVLKRRWVMELASAWPSKSRPTVGDNGNSGEPRVPGEDPLDGPPLDQTFTPI</sequence>
<organism evidence="3 4">
    <name type="scientific">Deinococcus hopiensis KR-140</name>
    <dbReference type="NCBI Taxonomy" id="695939"/>
    <lineage>
        <taxon>Bacteria</taxon>
        <taxon>Thermotogati</taxon>
        <taxon>Deinococcota</taxon>
        <taxon>Deinococci</taxon>
        <taxon>Deinococcales</taxon>
        <taxon>Deinococcaceae</taxon>
        <taxon>Deinococcus</taxon>
    </lineage>
</organism>
<dbReference type="Proteomes" id="UP000192582">
    <property type="component" value="Unassembled WGS sequence"/>
</dbReference>
<name>A0A1W1UT44_9DEIO</name>
<evidence type="ECO:0000256" key="1">
    <source>
        <dbReference type="SAM" id="MobiDB-lite"/>
    </source>
</evidence>